<evidence type="ECO:0000256" key="1">
    <source>
        <dbReference type="SAM" id="Phobius"/>
    </source>
</evidence>
<dbReference type="Proteomes" id="UP001296873">
    <property type="component" value="Unassembled WGS sequence"/>
</dbReference>
<feature type="transmembrane region" description="Helical" evidence="1">
    <location>
        <begin position="34"/>
        <end position="55"/>
    </location>
</feature>
<feature type="transmembrane region" description="Helical" evidence="1">
    <location>
        <begin position="358"/>
        <end position="381"/>
    </location>
</feature>
<feature type="transmembrane region" description="Helical" evidence="1">
    <location>
        <begin position="161"/>
        <end position="180"/>
    </location>
</feature>
<keyword evidence="1" id="KW-1133">Transmembrane helix</keyword>
<gene>
    <name evidence="2" type="ORF">CKO28_23565</name>
</gene>
<accession>A0ABS1DKF0</accession>
<keyword evidence="1" id="KW-0812">Transmembrane</keyword>
<dbReference type="RefSeq" id="WP_200343442.1">
    <property type="nucleotide sequence ID" value="NZ_NRRL01000134.1"/>
</dbReference>
<evidence type="ECO:0008006" key="4">
    <source>
        <dbReference type="Google" id="ProtNLM"/>
    </source>
</evidence>
<feature type="transmembrane region" description="Helical" evidence="1">
    <location>
        <begin position="393"/>
        <end position="411"/>
    </location>
</feature>
<keyword evidence="3" id="KW-1185">Reference proteome</keyword>
<feature type="transmembrane region" description="Helical" evidence="1">
    <location>
        <begin position="114"/>
        <end position="141"/>
    </location>
</feature>
<feature type="transmembrane region" description="Helical" evidence="1">
    <location>
        <begin position="75"/>
        <end position="94"/>
    </location>
</feature>
<protein>
    <recommendedName>
        <fullName evidence="4">Oligosaccharide repeat unit polymerase</fullName>
    </recommendedName>
</protein>
<keyword evidence="1" id="KW-0472">Membrane</keyword>
<feature type="transmembrane region" description="Helical" evidence="1">
    <location>
        <begin position="6"/>
        <end position="22"/>
    </location>
</feature>
<name>A0ABS1DKF0_9PROT</name>
<reference evidence="2 3" key="1">
    <citation type="journal article" date="2020" name="Microorganisms">
        <title>Osmotic Adaptation and Compatible Solute Biosynthesis of Phototrophic Bacteria as Revealed from Genome Analyses.</title>
        <authorList>
            <person name="Imhoff J.F."/>
            <person name="Rahn T."/>
            <person name="Kunzel S."/>
            <person name="Keller A."/>
            <person name="Neulinger S.C."/>
        </authorList>
    </citation>
    <scope>NUCLEOTIDE SEQUENCE [LARGE SCALE GENOMIC DNA]</scope>
    <source>
        <strain evidence="2 3">DSM 9895</strain>
    </source>
</reference>
<proteinExistence type="predicted"/>
<evidence type="ECO:0000313" key="3">
    <source>
        <dbReference type="Proteomes" id="UP001296873"/>
    </source>
</evidence>
<feature type="transmembrane region" description="Helical" evidence="1">
    <location>
        <begin position="240"/>
        <end position="261"/>
    </location>
</feature>
<sequence>MPVSETTQICVYITLGLLILMVELGRPRPFPYDILTLFNLSYFLYFVVAPLHLILGGSAYTRQDWIFHAHGAGSISIALWIFVSYILVILGYIVTPHVQSLNKTGTLDPLVWRIAAAVSFSLGVLGFVAYAAVVGSVSAAILKASFIRQGTVEVSGGLFFMKHFISMLISGTFFLFVVAHERRQKAHLDFSFALKWIAVFFVVVVFVGLVEQGRRVVLFPIVVLFLLLSNYYTRWNGRALLALFPVSIGVMVFWDVFGWILGGEVHLDRLYDRVATLGYAYQMAFRPMADAYIHWVKMIHYDGELWAFQDFLSWPLHLVPGSLVGPVSVPTVLEHTTWFIRGMSNQDIAGEPPAFHGYFYMSGGVPGLLIGSAAYGTVLRILHGLTRPSPSTLGSHLVYLWIAIGAVYFVRHGMFLSIILERFHWWVGLALVLIVGLMIRTGRSAAQTPNRGHLEKSRDPA</sequence>
<comment type="caution">
    <text evidence="2">The sequence shown here is derived from an EMBL/GenBank/DDBJ whole genome shotgun (WGS) entry which is preliminary data.</text>
</comment>
<dbReference type="EMBL" id="NRRL01000134">
    <property type="protein sequence ID" value="MBK1670990.1"/>
    <property type="molecule type" value="Genomic_DNA"/>
</dbReference>
<feature type="transmembrane region" description="Helical" evidence="1">
    <location>
        <begin position="192"/>
        <end position="210"/>
    </location>
</feature>
<evidence type="ECO:0000313" key="2">
    <source>
        <dbReference type="EMBL" id="MBK1670990.1"/>
    </source>
</evidence>
<feature type="transmembrane region" description="Helical" evidence="1">
    <location>
        <begin position="216"/>
        <end position="233"/>
    </location>
</feature>
<feature type="transmembrane region" description="Helical" evidence="1">
    <location>
        <begin position="423"/>
        <end position="441"/>
    </location>
</feature>
<organism evidence="2 3">
    <name type="scientific">Rhodovibrio sodomensis</name>
    <dbReference type="NCBI Taxonomy" id="1088"/>
    <lineage>
        <taxon>Bacteria</taxon>
        <taxon>Pseudomonadati</taxon>
        <taxon>Pseudomonadota</taxon>
        <taxon>Alphaproteobacteria</taxon>
        <taxon>Rhodospirillales</taxon>
        <taxon>Rhodovibrionaceae</taxon>
        <taxon>Rhodovibrio</taxon>
    </lineage>
</organism>